<name>A0A0C9VQD0_SPHS4</name>
<evidence type="ECO:0000313" key="3">
    <source>
        <dbReference type="Proteomes" id="UP000054279"/>
    </source>
</evidence>
<dbReference type="InterPro" id="IPR031357">
    <property type="entry name" value="Stealth_CR3"/>
</dbReference>
<dbReference type="HOGENOM" id="CLU_2028239_0_0_1"/>
<evidence type="ECO:0000313" key="2">
    <source>
        <dbReference type="EMBL" id="KIJ40106.1"/>
    </source>
</evidence>
<accession>A0A0C9VQD0</accession>
<feature type="domain" description="Stealth protein CR3 conserved region 3" evidence="1">
    <location>
        <begin position="64"/>
        <end position="111"/>
    </location>
</feature>
<sequence length="122" mass="14548">MNDLTRSDFYSSAYGIVLRLNPDSVVGYDNETAFRRISEPSRLEFTNYYLGKRFGYRERPHIRHIAKTMSLTLLQEFSVIWQQEIVVTTTYPFREMTSGHPDIYMLFLFVHSLVERWREALL</sequence>
<dbReference type="Pfam" id="PF17102">
    <property type="entry name" value="Stealth_CR3"/>
    <property type="match status" value="1"/>
</dbReference>
<reference evidence="2 3" key="1">
    <citation type="submission" date="2014-06" db="EMBL/GenBank/DDBJ databases">
        <title>Evolutionary Origins and Diversification of the Mycorrhizal Mutualists.</title>
        <authorList>
            <consortium name="DOE Joint Genome Institute"/>
            <consortium name="Mycorrhizal Genomics Consortium"/>
            <person name="Kohler A."/>
            <person name="Kuo A."/>
            <person name="Nagy L.G."/>
            <person name="Floudas D."/>
            <person name="Copeland A."/>
            <person name="Barry K.W."/>
            <person name="Cichocki N."/>
            <person name="Veneault-Fourrey C."/>
            <person name="LaButti K."/>
            <person name="Lindquist E.A."/>
            <person name="Lipzen A."/>
            <person name="Lundell T."/>
            <person name="Morin E."/>
            <person name="Murat C."/>
            <person name="Riley R."/>
            <person name="Ohm R."/>
            <person name="Sun H."/>
            <person name="Tunlid A."/>
            <person name="Henrissat B."/>
            <person name="Grigoriev I.V."/>
            <person name="Hibbett D.S."/>
            <person name="Martin F."/>
        </authorList>
    </citation>
    <scope>NUCLEOTIDE SEQUENCE [LARGE SCALE GENOMIC DNA]</scope>
    <source>
        <strain evidence="2 3">SS14</strain>
    </source>
</reference>
<evidence type="ECO:0000259" key="1">
    <source>
        <dbReference type="Pfam" id="PF17102"/>
    </source>
</evidence>
<dbReference type="AlphaFoldDB" id="A0A0C9VQD0"/>
<organism evidence="2 3">
    <name type="scientific">Sphaerobolus stellatus (strain SS14)</name>
    <dbReference type="NCBI Taxonomy" id="990650"/>
    <lineage>
        <taxon>Eukaryota</taxon>
        <taxon>Fungi</taxon>
        <taxon>Dikarya</taxon>
        <taxon>Basidiomycota</taxon>
        <taxon>Agaricomycotina</taxon>
        <taxon>Agaricomycetes</taxon>
        <taxon>Phallomycetidae</taxon>
        <taxon>Geastrales</taxon>
        <taxon>Sphaerobolaceae</taxon>
        <taxon>Sphaerobolus</taxon>
    </lineage>
</organism>
<gene>
    <name evidence="2" type="ORF">M422DRAFT_256929</name>
</gene>
<keyword evidence="3" id="KW-1185">Reference proteome</keyword>
<protein>
    <recommendedName>
        <fullName evidence="1">Stealth protein CR3 conserved region 3 domain-containing protein</fullName>
    </recommendedName>
</protein>
<proteinExistence type="predicted"/>
<dbReference type="Proteomes" id="UP000054279">
    <property type="component" value="Unassembled WGS sequence"/>
</dbReference>
<dbReference type="OrthoDB" id="263283at2759"/>
<dbReference type="EMBL" id="KN837146">
    <property type="protein sequence ID" value="KIJ40106.1"/>
    <property type="molecule type" value="Genomic_DNA"/>
</dbReference>